<evidence type="ECO:0000256" key="1">
    <source>
        <dbReference type="ARBA" id="ARBA00010641"/>
    </source>
</evidence>
<keyword evidence="2" id="KW-0805">Transcription regulation</keyword>
<evidence type="ECO:0000256" key="4">
    <source>
        <dbReference type="ARBA" id="ARBA00023163"/>
    </source>
</evidence>
<evidence type="ECO:0000313" key="8">
    <source>
        <dbReference type="Proteomes" id="UP001497602"/>
    </source>
</evidence>
<evidence type="ECO:0000256" key="2">
    <source>
        <dbReference type="ARBA" id="ARBA00023015"/>
    </source>
</evidence>
<evidence type="ECO:0000259" key="6">
    <source>
        <dbReference type="Pfam" id="PF08281"/>
    </source>
</evidence>
<dbReference type="InterPro" id="IPR014284">
    <property type="entry name" value="RNA_pol_sigma-70_dom"/>
</dbReference>
<keyword evidence="4" id="KW-0804">Transcription</keyword>
<proteinExistence type="inferred from homology"/>
<reference evidence="7 8" key="1">
    <citation type="submission" date="2024-05" db="EMBL/GenBank/DDBJ databases">
        <authorList>
            <person name="Duchaud E."/>
        </authorList>
    </citation>
    <scope>NUCLEOTIDE SEQUENCE [LARGE SCALE GENOMIC DNA]</scope>
    <source>
        <strain evidence="7">Ena-SAMPLE-TAB-13-05-2024-13:56:06:370-140305</strain>
    </source>
</reference>
<keyword evidence="8" id="KW-1185">Reference proteome</keyword>
<dbReference type="RefSeq" id="WP_348702053.1">
    <property type="nucleotide sequence ID" value="NZ_CAXIYA010000001.1"/>
</dbReference>
<sequence length="171" mass="20101">MKVKKSICEPKVFNEVYEEHSKTLYNFMYYKCGDKSLAEDFVQDSYVKLWGNCSKVLIEKAKSFLFTVANNLFLNHVAHNKIVLKHSSEHKKDYTNETPEFLIEEQEFLQKLKKAIADLPEKQREVFLLNRIDKKKYKEISEMLGISVKAVEKRMSLALKVLREKIGSNFK</sequence>
<feature type="domain" description="RNA polymerase sigma factor 70 region 4 type 2" evidence="6">
    <location>
        <begin position="110"/>
        <end position="160"/>
    </location>
</feature>
<dbReference type="CDD" id="cd06171">
    <property type="entry name" value="Sigma70_r4"/>
    <property type="match status" value="1"/>
</dbReference>
<dbReference type="EMBL" id="CAXJRC010000001">
    <property type="protein sequence ID" value="CAL2104780.1"/>
    <property type="molecule type" value="Genomic_DNA"/>
</dbReference>
<feature type="domain" description="RNA polymerase sigma-70 region 2" evidence="5">
    <location>
        <begin position="17"/>
        <end position="80"/>
    </location>
</feature>
<gene>
    <name evidence="7" type="ORF">T190115A13A_100068</name>
</gene>
<dbReference type="InterPro" id="IPR007627">
    <property type="entry name" value="RNA_pol_sigma70_r2"/>
</dbReference>
<dbReference type="PANTHER" id="PTHR43133:SF46">
    <property type="entry name" value="RNA POLYMERASE SIGMA-70 FACTOR ECF SUBFAMILY"/>
    <property type="match status" value="1"/>
</dbReference>
<dbReference type="Pfam" id="PF08281">
    <property type="entry name" value="Sigma70_r4_2"/>
    <property type="match status" value="1"/>
</dbReference>
<dbReference type="PANTHER" id="PTHR43133">
    <property type="entry name" value="RNA POLYMERASE ECF-TYPE SIGMA FACTO"/>
    <property type="match status" value="1"/>
</dbReference>
<comment type="similarity">
    <text evidence="1">Belongs to the sigma-70 factor family. ECF subfamily.</text>
</comment>
<comment type="caution">
    <text evidence="7">The sequence shown here is derived from an EMBL/GenBank/DDBJ whole genome shotgun (WGS) entry which is preliminary data.</text>
</comment>
<dbReference type="InterPro" id="IPR013324">
    <property type="entry name" value="RNA_pol_sigma_r3/r4-like"/>
</dbReference>
<evidence type="ECO:0000256" key="3">
    <source>
        <dbReference type="ARBA" id="ARBA00023082"/>
    </source>
</evidence>
<evidence type="ECO:0000313" key="7">
    <source>
        <dbReference type="EMBL" id="CAL2104780.1"/>
    </source>
</evidence>
<accession>A0ABM9PGT7</accession>
<dbReference type="Gene3D" id="1.10.1740.10">
    <property type="match status" value="1"/>
</dbReference>
<dbReference type="InterPro" id="IPR036388">
    <property type="entry name" value="WH-like_DNA-bd_sf"/>
</dbReference>
<evidence type="ECO:0000259" key="5">
    <source>
        <dbReference type="Pfam" id="PF04542"/>
    </source>
</evidence>
<dbReference type="NCBIfam" id="TIGR02937">
    <property type="entry name" value="sigma70-ECF"/>
    <property type="match status" value="1"/>
</dbReference>
<dbReference type="SUPFAM" id="SSF88659">
    <property type="entry name" value="Sigma3 and sigma4 domains of RNA polymerase sigma factors"/>
    <property type="match status" value="1"/>
</dbReference>
<dbReference type="Gene3D" id="1.10.10.10">
    <property type="entry name" value="Winged helix-like DNA-binding domain superfamily/Winged helix DNA-binding domain"/>
    <property type="match status" value="1"/>
</dbReference>
<protein>
    <submittedName>
        <fullName evidence="7">RNA polymerase sigma-70 factor, ECF subfamily</fullName>
    </submittedName>
</protein>
<organism evidence="7 8">
    <name type="scientific">Tenacibaculum vairaonense</name>
    <dbReference type="NCBI Taxonomy" id="3137860"/>
    <lineage>
        <taxon>Bacteria</taxon>
        <taxon>Pseudomonadati</taxon>
        <taxon>Bacteroidota</taxon>
        <taxon>Flavobacteriia</taxon>
        <taxon>Flavobacteriales</taxon>
        <taxon>Flavobacteriaceae</taxon>
        <taxon>Tenacibaculum</taxon>
    </lineage>
</organism>
<dbReference type="InterPro" id="IPR013325">
    <property type="entry name" value="RNA_pol_sigma_r2"/>
</dbReference>
<dbReference type="SUPFAM" id="SSF88946">
    <property type="entry name" value="Sigma2 domain of RNA polymerase sigma factors"/>
    <property type="match status" value="1"/>
</dbReference>
<keyword evidence="3" id="KW-0731">Sigma factor</keyword>
<dbReference type="Pfam" id="PF04542">
    <property type="entry name" value="Sigma70_r2"/>
    <property type="match status" value="1"/>
</dbReference>
<dbReference type="InterPro" id="IPR039425">
    <property type="entry name" value="RNA_pol_sigma-70-like"/>
</dbReference>
<dbReference type="InterPro" id="IPR013249">
    <property type="entry name" value="RNA_pol_sigma70_r4_t2"/>
</dbReference>
<dbReference type="Proteomes" id="UP001497602">
    <property type="component" value="Unassembled WGS sequence"/>
</dbReference>
<name>A0ABM9PGT7_9FLAO</name>